<dbReference type="InterPro" id="IPR036217">
    <property type="entry name" value="MethylDNA_cys_MeTrfase_DNAb"/>
</dbReference>
<dbReference type="Gene3D" id="1.10.10.10">
    <property type="entry name" value="Winged helix-like DNA-binding domain superfamily/Winged helix DNA-binding domain"/>
    <property type="match status" value="1"/>
</dbReference>
<protein>
    <recommendedName>
        <fullName evidence="9">Methylated-DNA--protein-cysteine methyltransferase</fullName>
        <ecNumber evidence="9">2.1.1.63</ecNumber>
    </recommendedName>
    <alternativeName>
        <fullName evidence="9">6-O-methylguanine-DNA methyltransferase</fullName>
        <shortName evidence="9">MGMT</shortName>
    </alternativeName>
    <alternativeName>
        <fullName evidence="9">O-6-methylguanine-DNA-alkyltransferase</fullName>
    </alternativeName>
</protein>
<name>A0A1M5UV58_9CLOT</name>
<organism evidence="11 12">
    <name type="scientific">Clostridium collagenovorans DSM 3089</name>
    <dbReference type="NCBI Taxonomy" id="1121306"/>
    <lineage>
        <taxon>Bacteria</taxon>
        <taxon>Bacillati</taxon>
        <taxon>Bacillota</taxon>
        <taxon>Clostridia</taxon>
        <taxon>Eubacteriales</taxon>
        <taxon>Clostridiaceae</taxon>
        <taxon>Clostridium</taxon>
    </lineage>
</organism>
<dbReference type="Pfam" id="PF01035">
    <property type="entry name" value="DNA_binding_1"/>
    <property type="match status" value="1"/>
</dbReference>
<evidence type="ECO:0000256" key="7">
    <source>
        <dbReference type="ARBA" id="ARBA00023204"/>
    </source>
</evidence>
<dbReference type="GO" id="GO:0006307">
    <property type="term" value="P:DNA alkylation repair"/>
    <property type="evidence" value="ECO:0007669"/>
    <property type="project" value="UniProtKB-UniRule"/>
</dbReference>
<dbReference type="AlphaFoldDB" id="A0A1M5UV58"/>
<evidence type="ECO:0000313" key="11">
    <source>
        <dbReference type="EMBL" id="SHH66623.1"/>
    </source>
</evidence>
<feature type="domain" description="Methylated-DNA-[protein]-cysteine S-methyltransferase DNA binding" evidence="10">
    <location>
        <begin position="74"/>
        <end position="153"/>
    </location>
</feature>
<keyword evidence="7 9" id="KW-0234">DNA repair</keyword>
<evidence type="ECO:0000313" key="12">
    <source>
        <dbReference type="Proteomes" id="UP000184526"/>
    </source>
</evidence>
<evidence type="ECO:0000256" key="6">
    <source>
        <dbReference type="ARBA" id="ARBA00022763"/>
    </source>
</evidence>
<reference evidence="11 12" key="1">
    <citation type="submission" date="2016-11" db="EMBL/GenBank/DDBJ databases">
        <authorList>
            <person name="Jaros S."/>
            <person name="Januszkiewicz K."/>
            <person name="Wedrychowicz H."/>
        </authorList>
    </citation>
    <scope>NUCLEOTIDE SEQUENCE [LARGE SCALE GENOMIC DNA]</scope>
    <source>
        <strain evidence="11 12">DSM 3089</strain>
    </source>
</reference>
<dbReference type="RefSeq" id="WP_072830617.1">
    <property type="nucleotide sequence ID" value="NZ_FQXP01000004.1"/>
</dbReference>
<dbReference type="CDD" id="cd06445">
    <property type="entry name" value="ATase"/>
    <property type="match status" value="1"/>
</dbReference>
<evidence type="ECO:0000259" key="10">
    <source>
        <dbReference type="Pfam" id="PF01035"/>
    </source>
</evidence>
<evidence type="ECO:0000256" key="3">
    <source>
        <dbReference type="ARBA" id="ARBA00022490"/>
    </source>
</evidence>
<comment type="subcellular location">
    <subcellularLocation>
        <location evidence="9">Cytoplasm</location>
    </subcellularLocation>
</comment>
<evidence type="ECO:0000256" key="9">
    <source>
        <dbReference type="HAMAP-Rule" id="MF_00772"/>
    </source>
</evidence>
<keyword evidence="3 9" id="KW-0963">Cytoplasm</keyword>
<dbReference type="OrthoDB" id="9802228at2"/>
<dbReference type="SUPFAM" id="SSF46767">
    <property type="entry name" value="Methylated DNA-protein cysteine methyltransferase, C-terminal domain"/>
    <property type="match status" value="1"/>
</dbReference>
<proteinExistence type="inferred from homology"/>
<dbReference type="PROSITE" id="PS00374">
    <property type="entry name" value="MGMT"/>
    <property type="match status" value="1"/>
</dbReference>
<comment type="function">
    <text evidence="9">Involved in the cellular defense against the biological effects of O6-methylguanine (O6-MeG) and O4-methylthymine (O4-MeT) in DNA. Repairs the methylated nucleobase in DNA by stoichiometrically transferring the methyl group to a cysteine residue in the enzyme. This is a suicide reaction: the enzyme is irreversibly inactivated.</text>
</comment>
<evidence type="ECO:0000256" key="4">
    <source>
        <dbReference type="ARBA" id="ARBA00022603"/>
    </source>
</evidence>
<keyword evidence="4 9" id="KW-0489">Methyltransferase</keyword>
<comment type="catalytic activity">
    <reaction evidence="8 9">
        <text>a 6-O-methyl-2'-deoxyguanosine in DNA + L-cysteinyl-[protein] = S-methyl-L-cysteinyl-[protein] + a 2'-deoxyguanosine in DNA</text>
        <dbReference type="Rhea" id="RHEA:24000"/>
        <dbReference type="Rhea" id="RHEA-COMP:10131"/>
        <dbReference type="Rhea" id="RHEA-COMP:10132"/>
        <dbReference type="Rhea" id="RHEA-COMP:11367"/>
        <dbReference type="Rhea" id="RHEA-COMP:11368"/>
        <dbReference type="ChEBI" id="CHEBI:29950"/>
        <dbReference type="ChEBI" id="CHEBI:82612"/>
        <dbReference type="ChEBI" id="CHEBI:85445"/>
        <dbReference type="ChEBI" id="CHEBI:85448"/>
        <dbReference type="EC" id="2.1.1.63"/>
    </reaction>
</comment>
<dbReference type="Gene3D" id="3.30.160.70">
    <property type="entry name" value="Methylated DNA-protein cysteine methyltransferase domain"/>
    <property type="match status" value="1"/>
</dbReference>
<dbReference type="SUPFAM" id="SSF53155">
    <property type="entry name" value="Methylated DNA-protein cysteine methyltransferase domain"/>
    <property type="match status" value="1"/>
</dbReference>
<dbReference type="InterPro" id="IPR036388">
    <property type="entry name" value="WH-like_DNA-bd_sf"/>
</dbReference>
<feature type="active site" description="Nucleophile; methyl group acceptor" evidence="9">
    <location>
        <position position="125"/>
    </location>
</feature>
<dbReference type="InterPro" id="IPR001497">
    <property type="entry name" value="MethylDNA_cys_MeTrfase_AS"/>
</dbReference>
<keyword evidence="5 9" id="KW-0808">Transferase</keyword>
<dbReference type="InterPro" id="IPR036631">
    <property type="entry name" value="MGMT_N_sf"/>
</dbReference>
<evidence type="ECO:0000256" key="1">
    <source>
        <dbReference type="ARBA" id="ARBA00001286"/>
    </source>
</evidence>
<dbReference type="NCBIfam" id="TIGR00589">
    <property type="entry name" value="ogt"/>
    <property type="match status" value="1"/>
</dbReference>
<comment type="miscellaneous">
    <text evidence="9">This enzyme catalyzes only one turnover and therefore is not strictly catalytic. According to one definition, an enzyme is a biocatalyst that acts repeatedly and over many reaction cycles.</text>
</comment>
<dbReference type="GO" id="GO:0003908">
    <property type="term" value="F:methylated-DNA-[protein]-cysteine S-methyltransferase activity"/>
    <property type="evidence" value="ECO:0007669"/>
    <property type="project" value="UniProtKB-UniRule"/>
</dbReference>
<comment type="catalytic activity">
    <reaction evidence="1 9">
        <text>a 4-O-methyl-thymidine in DNA + L-cysteinyl-[protein] = a thymidine in DNA + S-methyl-L-cysteinyl-[protein]</text>
        <dbReference type="Rhea" id="RHEA:53428"/>
        <dbReference type="Rhea" id="RHEA-COMP:10131"/>
        <dbReference type="Rhea" id="RHEA-COMP:10132"/>
        <dbReference type="Rhea" id="RHEA-COMP:13555"/>
        <dbReference type="Rhea" id="RHEA-COMP:13556"/>
        <dbReference type="ChEBI" id="CHEBI:29950"/>
        <dbReference type="ChEBI" id="CHEBI:82612"/>
        <dbReference type="ChEBI" id="CHEBI:137386"/>
        <dbReference type="ChEBI" id="CHEBI:137387"/>
        <dbReference type="EC" id="2.1.1.63"/>
    </reaction>
</comment>
<dbReference type="Proteomes" id="UP000184526">
    <property type="component" value="Unassembled WGS sequence"/>
</dbReference>
<dbReference type="GO" id="GO:0005737">
    <property type="term" value="C:cytoplasm"/>
    <property type="evidence" value="ECO:0007669"/>
    <property type="project" value="UniProtKB-SubCell"/>
</dbReference>
<accession>A0A1M5UV58</accession>
<evidence type="ECO:0000256" key="8">
    <source>
        <dbReference type="ARBA" id="ARBA00049348"/>
    </source>
</evidence>
<dbReference type="EMBL" id="FQXP01000004">
    <property type="protein sequence ID" value="SHH66623.1"/>
    <property type="molecule type" value="Genomic_DNA"/>
</dbReference>
<sequence length="160" mass="18297">MKNIFFYDTDIGKIGIAEENGYITKVTFENISYKLEDYEVKESELIKRAYIQLKGFLGGERREFKLPLKPLGTEFQNKVWEELCNIPYGETRSYKEIAINIGNDKASRAVGSANNKNPIPIFIPCHRVIGSKGKLVGYLGGIHIKEKLLKLEKNFSTKIY</sequence>
<dbReference type="PANTHER" id="PTHR10815:SF5">
    <property type="entry name" value="METHYLATED-DNA--PROTEIN-CYSTEINE METHYLTRANSFERASE"/>
    <property type="match status" value="1"/>
</dbReference>
<dbReference type="EC" id="2.1.1.63" evidence="9"/>
<dbReference type="GO" id="GO:0032259">
    <property type="term" value="P:methylation"/>
    <property type="evidence" value="ECO:0007669"/>
    <property type="project" value="UniProtKB-KW"/>
</dbReference>
<evidence type="ECO:0000256" key="2">
    <source>
        <dbReference type="ARBA" id="ARBA00008711"/>
    </source>
</evidence>
<dbReference type="InterPro" id="IPR023546">
    <property type="entry name" value="MGMT"/>
</dbReference>
<evidence type="ECO:0000256" key="5">
    <source>
        <dbReference type="ARBA" id="ARBA00022679"/>
    </source>
</evidence>
<keyword evidence="6 9" id="KW-0227">DNA damage</keyword>
<gene>
    <name evidence="11" type="ORF">SAMN02745196_00945</name>
</gene>
<comment type="similarity">
    <text evidence="2 9">Belongs to the MGMT family.</text>
</comment>
<dbReference type="PANTHER" id="PTHR10815">
    <property type="entry name" value="METHYLATED-DNA--PROTEIN-CYSTEINE METHYLTRANSFERASE"/>
    <property type="match status" value="1"/>
</dbReference>
<keyword evidence="12" id="KW-1185">Reference proteome</keyword>
<dbReference type="InterPro" id="IPR014048">
    <property type="entry name" value="MethylDNA_cys_MeTrfase_DNA-bd"/>
</dbReference>
<dbReference type="FunFam" id="1.10.10.10:FF:000214">
    <property type="entry name" value="Methylated-DNA--protein-cysteine methyltransferase"/>
    <property type="match status" value="1"/>
</dbReference>
<dbReference type="STRING" id="1121306.SAMN02745196_00945"/>
<dbReference type="HAMAP" id="MF_00772">
    <property type="entry name" value="OGT"/>
    <property type="match status" value="1"/>
</dbReference>